<dbReference type="SUPFAM" id="SSF56529">
    <property type="entry name" value="FAH"/>
    <property type="match status" value="1"/>
</dbReference>
<organism evidence="2 3">
    <name type="scientific">Sulfitobacter porphyrae</name>
    <dbReference type="NCBI Taxonomy" id="1246864"/>
    <lineage>
        <taxon>Bacteria</taxon>
        <taxon>Pseudomonadati</taxon>
        <taxon>Pseudomonadota</taxon>
        <taxon>Alphaproteobacteria</taxon>
        <taxon>Rhodobacterales</taxon>
        <taxon>Roseobacteraceae</taxon>
        <taxon>Sulfitobacter</taxon>
    </lineage>
</organism>
<dbReference type="InterPro" id="IPR050772">
    <property type="entry name" value="Hydratase-Decarb/MhpD_sf"/>
</dbReference>
<evidence type="ECO:0000313" key="3">
    <source>
        <dbReference type="Proteomes" id="UP001596353"/>
    </source>
</evidence>
<comment type="caution">
    <text evidence="2">The sequence shown here is derived from an EMBL/GenBank/DDBJ whole genome shotgun (WGS) entry which is preliminary data.</text>
</comment>
<sequence>MTATIATDALEQLADRLAEAWMNHRTIDTVPPVLLTDRQDGYRVQDFMARRLGGTVAGWKAGATSDGMRRRDGHDGIVPGRVFADRLYLGAEHRLDAALFPGGHLEPEFAFRFLEGPGLRTDWTPAALAPIVAPHIAVEIIGSRLDADLPAACRATAMTIADNGNGFALVIGPEISPDARYDPLDHAVDMRIDGGPLPQTFRPGYAPNRSRPSPTP</sequence>
<feature type="region of interest" description="Disordered" evidence="1">
    <location>
        <begin position="192"/>
        <end position="216"/>
    </location>
</feature>
<protein>
    <recommendedName>
        <fullName evidence="4">Hydratase</fullName>
    </recommendedName>
</protein>
<dbReference type="PANTHER" id="PTHR30143">
    <property type="entry name" value="ACID HYDRATASE"/>
    <property type="match status" value="1"/>
</dbReference>
<dbReference type="InterPro" id="IPR036663">
    <property type="entry name" value="Fumarylacetoacetase_C_sf"/>
</dbReference>
<dbReference type="Gene3D" id="3.90.850.10">
    <property type="entry name" value="Fumarylacetoacetase-like, C-terminal domain"/>
    <property type="match status" value="1"/>
</dbReference>
<dbReference type="EMBL" id="JBHSWG010000004">
    <property type="protein sequence ID" value="MFC6762281.1"/>
    <property type="molecule type" value="Genomic_DNA"/>
</dbReference>
<gene>
    <name evidence="2" type="ORF">ACFQFQ_26615</name>
</gene>
<name>A0ABW2BAL5_9RHOB</name>
<accession>A0ABW2BAL5</accession>
<evidence type="ECO:0008006" key="4">
    <source>
        <dbReference type="Google" id="ProtNLM"/>
    </source>
</evidence>
<reference evidence="3" key="1">
    <citation type="journal article" date="2019" name="Int. J. Syst. Evol. Microbiol.">
        <title>The Global Catalogue of Microorganisms (GCM) 10K type strain sequencing project: providing services to taxonomists for standard genome sequencing and annotation.</title>
        <authorList>
            <consortium name="The Broad Institute Genomics Platform"/>
            <consortium name="The Broad Institute Genome Sequencing Center for Infectious Disease"/>
            <person name="Wu L."/>
            <person name="Ma J."/>
        </authorList>
    </citation>
    <scope>NUCLEOTIDE SEQUENCE [LARGE SCALE GENOMIC DNA]</scope>
    <source>
        <strain evidence="3">CCUG 66188</strain>
    </source>
</reference>
<proteinExistence type="predicted"/>
<dbReference type="Proteomes" id="UP001596353">
    <property type="component" value="Unassembled WGS sequence"/>
</dbReference>
<dbReference type="PANTHER" id="PTHR30143:SF0">
    <property type="entry name" value="2-KETO-4-PENTENOATE HYDRATASE"/>
    <property type="match status" value="1"/>
</dbReference>
<keyword evidence="3" id="KW-1185">Reference proteome</keyword>
<evidence type="ECO:0000313" key="2">
    <source>
        <dbReference type="EMBL" id="MFC6762281.1"/>
    </source>
</evidence>
<evidence type="ECO:0000256" key="1">
    <source>
        <dbReference type="SAM" id="MobiDB-lite"/>
    </source>
</evidence>